<organism evidence="4 5">
    <name type="scientific">Heterorhabditis bacteriophora</name>
    <name type="common">Entomopathogenic nematode worm</name>
    <dbReference type="NCBI Taxonomy" id="37862"/>
    <lineage>
        <taxon>Eukaryota</taxon>
        <taxon>Metazoa</taxon>
        <taxon>Ecdysozoa</taxon>
        <taxon>Nematoda</taxon>
        <taxon>Chromadorea</taxon>
        <taxon>Rhabditida</taxon>
        <taxon>Rhabditina</taxon>
        <taxon>Rhabditomorpha</taxon>
        <taxon>Strongyloidea</taxon>
        <taxon>Heterorhabditidae</taxon>
        <taxon>Heterorhabditis</taxon>
    </lineage>
</organism>
<evidence type="ECO:0000256" key="2">
    <source>
        <dbReference type="SAM" id="SignalP"/>
    </source>
</evidence>
<dbReference type="GO" id="GO:0040029">
    <property type="term" value="P:epigenetic regulation of gene expression"/>
    <property type="evidence" value="ECO:0007669"/>
    <property type="project" value="TreeGrafter"/>
</dbReference>
<dbReference type="SUPFAM" id="SSF52768">
    <property type="entry name" value="Arginase/deacetylase"/>
    <property type="match status" value="1"/>
</dbReference>
<reference evidence="5" key="1">
    <citation type="submission" date="2016-11" db="UniProtKB">
        <authorList>
            <consortium name="WormBaseParasite"/>
        </authorList>
    </citation>
    <scope>IDENTIFICATION</scope>
</reference>
<keyword evidence="2" id="KW-0732">Signal</keyword>
<protein>
    <submittedName>
        <fullName evidence="5">Hist_deacetyl domain-containing protein</fullName>
    </submittedName>
</protein>
<dbReference type="Proteomes" id="UP000095283">
    <property type="component" value="Unplaced"/>
</dbReference>
<dbReference type="InterPro" id="IPR023696">
    <property type="entry name" value="Ureohydrolase_dom_sf"/>
</dbReference>
<evidence type="ECO:0000313" key="4">
    <source>
        <dbReference type="Proteomes" id="UP000095283"/>
    </source>
</evidence>
<dbReference type="Gene3D" id="3.40.800.20">
    <property type="entry name" value="Histone deacetylase domain"/>
    <property type="match status" value="1"/>
</dbReference>
<evidence type="ECO:0000313" key="5">
    <source>
        <dbReference type="WBParaSite" id="Hba_19317"/>
    </source>
</evidence>
<dbReference type="InterPro" id="IPR037138">
    <property type="entry name" value="His_deacetylse_dom_sf"/>
</dbReference>
<feature type="domain" description="Histone deacetylase" evidence="3">
    <location>
        <begin position="155"/>
        <end position="285"/>
    </location>
</feature>
<feature type="chain" id="PRO_5012520471" evidence="2">
    <location>
        <begin position="16"/>
        <end position="300"/>
    </location>
</feature>
<evidence type="ECO:0000256" key="1">
    <source>
        <dbReference type="ARBA" id="ARBA00048287"/>
    </source>
</evidence>
<dbReference type="PANTHER" id="PTHR10625:SF23">
    <property type="entry name" value="HISTONE DEACETYLASE 11"/>
    <property type="match status" value="1"/>
</dbReference>
<dbReference type="PANTHER" id="PTHR10625">
    <property type="entry name" value="HISTONE DEACETYLASE HDAC1-RELATED"/>
    <property type="match status" value="1"/>
</dbReference>
<proteinExistence type="predicted"/>
<dbReference type="WBParaSite" id="Hba_19317">
    <property type="protein sequence ID" value="Hba_19317"/>
    <property type="gene ID" value="Hba_19317"/>
</dbReference>
<dbReference type="GO" id="GO:0000118">
    <property type="term" value="C:histone deacetylase complex"/>
    <property type="evidence" value="ECO:0007669"/>
    <property type="project" value="TreeGrafter"/>
</dbReference>
<dbReference type="Pfam" id="PF00850">
    <property type="entry name" value="Hist_deacetyl"/>
    <property type="match status" value="1"/>
</dbReference>
<dbReference type="GO" id="GO:0141221">
    <property type="term" value="F:histone deacetylase activity, hydrolytic mechanism"/>
    <property type="evidence" value="ECO:0007669"/>
    <property type="project" value="UniProtKB-EC"/>
</dbReference>
<dbReference type="AlphaFoldDB" id="A0A1I7XP56"/>
<keyword evidence="4" id="KW-1185">Reference proteome</keyword>
<feature type="signal peptide" evidence="2">
    <location>
        <begin position="1"/>
        <end position="15"/>
    </location>
</feature>
<name>A0A1I7XP56_HETBA</name>
<accession>A0A1I7XP56</accession>
<dbReference type="InterPro" id="IPR023801">
    <property type="entry name" value="His_deacetylse_dom"/>
</dbReference>
<evidence type="ECO:0000259" key="3">
    <source>
        <dbReference type="Pfam" id="PF00850"/>
    </source>
</evidence>
<comment type="catalytic activity">
    <reaction evidence="1">
        <text>N(6)-acetyl-L-lysyl-[histone] + H2O = L-lysyl-[histone] + acetate</text>
        <dbReference type="Rhea" id="RHEA:58196"/>
        <dbReference type="Rhea" id="RHEA-COMP:9845"/>
        <dbReference type="Rhea" id="RHEA-COMP:11338"/>
        <dbReference type="ChEBI" id="CHEBI:15377"/>
        <dbReference type="ChEBI" id="CHEBI:29969"/>
        <dbReference type="ChEBI" id="CHEBI:30089"/>
        <dbReference type="ChEBI" id="CHEBI:61930"/>
        <dbReference type="EC" id="3.5.1.98"/>
    </reaction>
</comment>
<sequence length="300" mass="33786">MVIFMCNAITVVSSADFVYVLNIPVFVDMNANAGTSTNAEYVSLNIDLTKEIDTDLASRLFIRISGHQCPVVFHEHYDVSFFGLEKCHPFDSGKWGRIFRYLEGWGLLSSESIIKPNEATKDDLMIAHSKKIISIEEFELLLLSTQQIYVILLFEGNGHETDFAEDARVFILDMFNPSIYPKDRKSQSTIRRPIEVGRRTTDEEYLRLLRHNLDNALSEFSADILVYNAGTDCLQGDPLGGMSLTENGVISRDEVVFRVAGTHSTPVVMVLSGGYQRDNARVIANSIRNLHDKELIQLLS</sequence>